<keyword evidence="3" id="KW-1185">Reference proteome</keyword>
<sequence length="106" mass="11944">MTKEYLVIGVVALGTYLLRLLPVLFLKDREIPFLSGKVLDYVVTALLSALLVITFLELPVIFDRVLIGLVALSGVYLSYYKWRNIGFSVLVGVMVHFLLSNLLVFH</sequence>
<evidence type="ECO:0000313" key="3">
    <source>
        <dbReference type="Proteomes" id="UP001461341"/>
    </source>
</evidence>
<name>A0ABZ2YCI0_9BACT</name>
<feature type="transmembrane region" description="Helical" evidence="1">
    <location>
        <begin position="87"/>
        <end position="105"/>
    </location>
</feature>
<dbReference type="Pfam" id="PF05437">
    <property type="entry name" value="AzlD"/>
    <property type="match status" value="1"/>
</dbReference>
<keyword evidence="1" id="KW-0472">Membrane</keyword>
<evidence type="ECO:0000313" key="2">
    <source>
        <dbReference type="EMBL" id="WZL76018.1"/>
    </source>
</evidence>
<dbReference type="RefSeq" id="WP_369018172.1">
    <property type="nucleotide sequence ID" value="NZ_CP121689.1"/>
</dbReference>
<feature type="transmembrane region" description="Helical" evidence="1">
    <location>
        <begin position="61"/>
        <end position="80"/>
    </location>
</feature>
<reference evidence="2 3" key="1">
    <citation type="submission" date="2023-03" db="EMBL/GenBank/DDBJ databases">
        <title>Novel Species.</title>
        <authorList>
            <person name="Ma S."/>
        </authorList>
    </citation>
    <scope>NUCLEOTIDE SEQUENCE [LARGE SCALE GENOMIC DNA]</scope>
    <source>
        <strain evidence="2 3">B11</strain>
    </source>
</reference>
<dbReference type="EMBL" id="CP121689">
    <property type="protein sequence ID" value="WZL76018.1"/>
    <property type="molecule type" value="Genomic_DNA"/>
</dbReference>
<keyword evidence="1" id="KW-0812">Transmembrane</keyword>
<proteinExistence type="predicted"/>
<dbReference type="Proteomes" id="UP001461341">
    <property type="component" value="Chromosome"/>
</dbReference>
<feature type="transmembrane region" description="Helical" evidence="1">
    <location>
        <begin position="6"/>
        <end position="26"/>
    </location>
</feature>
<feature type="transmembrane region" description="Helical" evidence="1">
    <location>
        <begin position="38"/>
        <end position="55"/>
    </location>
</feature>
<evidence type="ECO:0000256" key="1">
    <source>
        <dbReference type="SAM" id="Phobius"/>
    </source>
</evidence>
<accession>A0ABZ2YCI0</accession>
<protein>
    <submittedName>
        <fullName evidence="2">AzlD domain-containing protein</fullName>
    </submittedName>
</protein>
<gene>
    <name evidence="2" type="ORF">QBE54_10600</name>
</gene>
<keyword evidence="1" id="KW-1133">Transmembrane helix</keyword>
<organism evidence="2 3">
    <name type="scientific">Thermatribacter velox</name>
    <dbReference type="NCBI Taxonomy" id="3039681"/>
    <lineage>
        <taxon>Bacteria</taxon>
        <taxon>Pseudomonadati</taxon>
        <taxon>Atribacterota</taxon>
        <taxon>Atribacteria</taxon>
        <taxon>Atribacterales</taxon>
        <taxon>Thermatribacteraceae</taxon>
        <taxon>Thermatribacter</taxon>
    </lineage>
</organism>
<dbReference type="InterPro" id="IPR008407">
    <property type="entry name" value="Brnchd-chn_aa_trnsp_AzlD"/>
</dbReference>